<keyword evidence="16 22" id="KW-0472">Membrane</keyword>
<keyword evidence="14 21" id="KW-0067">ATP-binding</keyword>
<comment type="catalytic activity">
    <reaction evidence="20">
        <text>L-seryl-[protein] + ATP = O-phospho-L-seryl-[protein] + ADP + H(+)</text>
        <dbReference type="Rhea" id="RHEA:17989"/>
        <dbReference type="Rhea" id="RHEA-COMP:9863"/>
        <dbReference type="Rhea" id="RHEA-COMP:11604"/>
        <dbReference type="ChEBI" id="CHEBI:15378"/>
        <dbReference type="ChEBI" id="CHEBI:29999"/>
        <dbReference type="ChEBI" id="CHEBI:30616"/>
        <dbReference type="ChEBI" id="CHEBI:83421"/>
        <dbReference type="ChEBI" id="CHEBI:456216"/>
        <dbReference type="EC" id="2.7.11.1"/>
    </reaction>
</comment>
<evidence type="ECO:0000256" key="6">
    <source>
        <dbReference type="ARBA" id="ARBA00022553"/>
    </source>
</evidence>
<evidence type="ECO:0000256" key="1">
    <source>
        <dbReference type="ARBA" id="ARBA00004162"/>
    </source>
</evidence>
<dbReference type="Pfam" id="PF00560">
    <property type="entry name" value="LRR_1"/>
    <property type="match status" value="4"/>
</dbReference>
<dbReference type="FunFam" id="3.80.10.10:FF:000095">
    <property type="entry name" value="LRR receptor-like serine/threonine-protein kinase GSO1"/>
    <property type="match status" value="1"/>
</dbReference>
<evidence type="ECO:0000256" key="14">
    <source>
        <dbReference type="ARBA" id="ARBA00022840"/>
    </source>
</evidence>
<dbReference type="SUPFAM" id="SSF56112">
    <property type="entry name" value="Protein kinase-like (PK-like)"/>
    <property type="match status" value="1"/>
</dbReference>
<dbReference type="EnsemblPlants" id="Kaladp0042s0309.1.v1.1">
    <property type="protein sequence ID" value="Kaladp0042s0309.1.v1.1"/>
    <property type="gene ID" value="Kaladp0042s0309.v1.1"/>
</dbReference>
<dbReference type="InterPro" id="IPR008271">
    <property type="entry name" value="Ser/Thr_kinase_AS"/>
</dbReference>
<evidence type="ECO:0000256" key="11">
    <source>
        <dbReference type="ARBA" id="ARBA00022737"/>
    </source>
</evidence>
<comment type="catalytic activity">
    <reaction evidence="19">
        <text>L-threonyl-[protein] + ATP = O-phospho-L-threonyl-[protein] + ADP + H(+)</text>
        <dbReference type="Rhea" id="RHEA:46608"/>
        <dbReference type="Rhea" id="RHEA-COMP:11060"/>
        <dbReference type="Rhea" id="RHEA-COMP:11605"/>
        <dbReference type="ChEBI" id="CHEBI:15378"/>
        <dbReference type="ChEBI" id="CHEBI:30013"/>
        <dbReference type="ChEBI" id="CHEBI:30616"/>
        <dbReference type="ChEBI" id="CHEBI:61977"/>
        <dbReference type="ChEBI" id="CHEBI:456216"/>
        <dbReference type="EC" id="2.7.11.1"/>
    </reaction>
</comment>
<evidence type="ECO:0000313" key="25">
    <source>
        <dbReference type="Proteomes" id="UP000594263"/>
    </source>
</evidence>
<dbReference type="Proteomes" id="UP000594263">
    <property type="component" value="Unplaced"/>
</dbReference>
<evidence type="ECO:0000256" key="15">
    <source>
        <dbReference type="ARBA" id="ARBA00022989"/>
    </source>
</evidence>
<dbReference type="Gene3D" id="3.80.10.10">
    <property type="entry name" value="Ribonuclease Inhibitor"/>
    <property type="match status" value="3"/>
</dbReference>
<keyword evidence="8" id="KW-0808">Transferase</keyword>
<comment type="subcellular location">
    <subcellularLocation>
        <location evidence="1">Cell membrane</location>
        <topology evidence="1">Single-pass membrane protein</topology>
    </subcellularLocation>
</comment>
<evidence type="ECO:0000256" key="13">
    <source>
        <dbReference type="ARBA" id="ARBA00022777"/>
    </source>
</evidence>
<sequence length="1042" mass="113904">MRKASGNETDHAALLAIKASLVGGSSESAEALSSWNASLHFCNWVGVTCDGRRHQRVTVLDLAGHNTGGSISPFIGNLSFLRVINLSRNMLNGFIPTEIGLLSRLEVFNVSRNALQGGFPLQLTNCTRLLTISLSRNGLGGIVPDRLGSMPNLQDLYTGFNNFTGQVPSSIGNISSLIQLELSQNSLQGSIPTSLGKLKSLKLLSIQFNSLSGTIPSSLYSLTSLRILSLVDNQLFGTLAPSMGLNFPHLIIAFFGGNSFTGILPPTLSNISGLKEFDVVQDQFSGNVPEGLQRLQYLEFLGLGKNNLGSDNGGDLDFLTNFTSMKSLTIDMNRFRGQLPYSIGNLSSKIEYLFLGGNMISGHIPVGIGNLVSLVALGTEYNKLIGEVPSSIGNLIKLQQLTLGGNRLQGTVPSSLGNLKNLYRLGLEKNQLDGSIPLNLQTSLRQLYLNGNKLNGNVSTEFIHNLNQLILLFLSDNNFNGYFPTTVGELTNLNVLDISNNKFSGKIPTELSKCSSLEFLLVQENSFDGRIPISLGKLKVARYMDLSGNNLSGRIPLELQNLSSLHILNISFNQLEGPVPTKGIFTNLTGFSFQGNQKLCGGIPELHLPNCSRTNQRENEKRRKMSNVVIISVTVSIFFGFVLASILTWVVYKKVSKCNNAMAISMLDGGLYHRLSYKQLWDATNGFSVGNIIGAGSFGYVYSGALRDMPIAVKVMNLEKHEAVKSFKAECKVLSTIRHRNLLQILSCCSSLDYKGSDFVALVYELMPNGSLESWLYGSRILNLSQRLDVAIDVASALEYLHHDCEPQIVHCDLKPSNVLLDTDMVAHLGDFGLARILRSGLSNNLIQEQSASSLSIKGTVGYVPPEYGMGGNVSIQGDMYSFGILLLEMVTGRRPTDEIFKDDTSLHIFCKSKAANSNIFDIVDSHLLAELNTENENYRTNQEDVNVKKVQECCAAIIEVGVACSMNSPNERMDIREACKVLHSTKVKFLERRIRVPRQNEPSPSQAPAATGGGLTIHRFFVSWSLCLRNRSHSGFKPAEQ</sequence>
<dbReference type="Pfam" id="PF08263">
    <property type="entry name" value="LRRNT_2"/>
    <property type="match status" value="1"/>
</dbReference>
<keyword evidence="12 21" id="KW-0547">Nucleotide-binding</keyword>
<evidence type="ECO:0000313" key="24">
    <source>
        <dbReference type="EnsemblPlants" id="Kaladp0042s0309.1.v1.1"/>
    </source>
</evidence>
<name>A0A7N0TQH7_KALFE</name>
<dbReference type="InterPro" id="IPR001611">
    <property type="entry name" value="Leu-rich_rpt"/>
</dbReference>
<keyword evidence="15 22" id="KW-1133">Transmembrane helix</keyword>
<dbReference type="PROSITE" id="PS00107">
    <property type="entry name" value="PROTEIN_KINASE_ATP"/>
    <property type="match status" value="1"/>
</dbReference>
<comment type="similarity">
    <text evidence="2">Belongs to the protein kinase superfamily. Ser/Thr protein kinase family.</text>
</comment>
<evidence type="ECO:0000256" key="21">
    <source>
        <dbReference type="PROSITE-ProRule" id="PRU10141"/>
    </source>
</evidence>
<evidence type="ECO:0000256" key="20">
    <source>
        <dbReference type="ARBA" id="ARBA00048679"/>
    </source>
</evidence>
<keyword evidence="10" id="KW-0732">Signal</keyword>
<dbReference type="InterPro" id="IPR000719">
    <property type="entry name" value="Prot_kinase_dom"/>
</dbReference>
<dbReference type="InterPro" id="IPR017441">
    <property type="entry name" value="Protein_kinase_ATP_BS"/>
</dbReference>
<dbReference type="OMA" id="NAMAISM"/>
<keyword evidence="18" id="KW-0325">Glycoprotein</keyword>
<dbReference type="SMART" id="SM00220">
    <property type="entry name" value="S_TKc"/>
    <property type="match status" value="1"/>
</dbReference>
<keyword evidence="9 22" id="KW-0812">Transmembrane</keyword>
<dbReference type="PROSITE" id="PS00108">
    <property type="entry name" value="PROTEIN_KINASE_ST"/>
    <property type="match status" value="1"/>
</dbReference>
<keyword evidence="13" id="KW-0418">Kinase</keyword>
<protein>
    <recommendedName>
        <fullName evidence="3">non-specific serine/threonine protein kinase</fullName>
        <ecNumber evidence="3">2.7.11.1</ecNumber>
    </recommendedName>
</protein>
<dbReference type="PANTHER" id="PTHR48056">
    <property type="entry name" value="LRR RECEPTOR-LIKE SERINE/THREONINE-PROTEIN KINASE-RELATED"/>
    <property type="match status" value="1"/>
</dbReference>
<keyword evidence="6" id="KW-0597">Phosphoprotein</keyword>
<dbReference type="InterPro" id="IPR011009">
    <property type="entry name" value="Kinase-like_dom_sf"/>
</dbReference>
<evidence type="ECO:0000256" key="22">
    <source>
        <dbReference type="SAM" id="Phobius"/>
    </source>
</evidence>
<evidence type="ECO:0000256" key="16">
    <source>
        <dbReference type="ARBA" id="ARBA00023136"/>
    </source>
</evidence>
<accession>A0A7N0TQH7</accession>
<dbReference type="Gene3D" id="1.10.510.10">
    <property type="entry name" value="Transferase(Phosphotransferase) domain 1"/>
    <property type="match status" value="1"/>
</dbReference>
<evidence type="ECO:0000259" key="23">
    <source>
        <dbReference type="PROSITE" id="PS50011"/>
    </source>
</evidence>
<dbReference type="GO" id="GO:0005524">
    <property type="term" value="F:ATP binding"/>
    <property type="evidence" value="ECO:0007669"/>
    <property type="project" value="UniProtKB-UniRule"/>
</dbReference>
<evidence type="ECO:0000256" key="12">
    <source>
        <dbReference type="ARBA" id="ARBA00022741"/>
    </source>
</evidence>
<dbReference type="Gramene" id="Kaladp0042s0309.1.v1.1">
    <property type="protein sequence ID" value="Kaladp0042s0309.1.v1.1"/>
    <property type="gene ID" value="Kaladp0042s0309.v1.1"/>
</dbReference>
<dbReference type="InterPro" id="IPR055414">
    <property type="entry name" value="LRR_R13L4/SHOC2-like"/>
</dbReference>
<organism evidence="24 25">
    <name type="scientific">Kalanchoe fedtschenkoi</name>
    <name type="common">Lavender scallops</name>
    <name type="synonym">South American air plant</name>
    <dbReference type="NCBI Taxonomy" id="63787"/>
    <lineage>
        <taxon>Eukaryota</taxon>
        <taxon>Viridiplantae</taxon>
        <taxon>Streptophyta</taxon>
        <taxon>Embryophyta</taxon>
        <taxon>Tracheophyta</taxon>
        <taxon>Spermatophyta</taxon>
        <taxon>Magnoliopsida</taxon>
        <taxon>eudicotyledons</taxon>
        <taxon>Gunneridae</taxon>
        <taxon>Pentapetalae</taxon>
        <taxon>Saxifragales</taxon>
        <taxon>Crassulaceae</taxon>
        <taxon>Kalanchoe</taxon>
    </lineage>
</organism>
<dbReference type="InterPro" id="IPR013210">
    <property type="entry name" value="LRR_N_plant-typ"/>
</dbReference>
<keyword evidence="7" id="KW-0433">Leucine-rich repeat</keyword>
<keyword evidence="17" id="KW-0675">Receptor</keyword>
<feature type="transmembrane region" description="Helical" evidence="22">
    <location>
        <begin position="628"/>
        <end position="652"/>
    </location>
</feature>
<evidence type="ECO:0000256" key="10">
    <source>
        <dbReference type="ARBA" id="ARBA00022729"/>
    </source>
</evidence>
<dbReference type="PROSITE" id="PS50011">
    <property type="entry name" value="PROTEIN_KINASE_DOM"/>
    <property type="match status" value="1"/>
</dbReference>
<dbReference type="Gene3D" id="3.30.200.20">
    <property type="entry name" value="Phosphorylase Kinase, domain 1"/>
    <property type="match status" value="1"/>
</dbReference>
<dbReference type="PANTHER" id="PTHR48056:SF89">
    <property type="entry name" value="OS06G0585982 PROTEIN"/>
    <property type="match status" value="1"/>
</dbReference>
<dbReference type="GO" id="GO:0033612">
    <property type="term" value="F:receptor serine/threonine kinase binding"/>
    <property type="evidence" value="ECO:0007669"/>
    <property type="project" value="TreeGrafter"/>
</dbReference>
<dbReference type="SUPFAM" id="SSF52058">
    <property type="entry name" value="L domain-like"/>
    <property type="match status" value="2"/>
</dbReference>
<reference evidence="24" key="1">
    <citation type="submission" date="2021-01" db="UniProtKB">
        <authorList>
            <consortium name="EnsemblPlants"/>
        </authorList>
    </citation>
    <scope>IDENTIFICATION</scope>
</reference>
<feature type="binding site" evidence="21">
    <location>
        <position position="714"/>
    </location>
    <ligand>
        <name>ATP</name>
        <dbReference type="ChEBI" id="CHEBI:30616"/>
    </ligand>
</feature>
<dbReference type="GO" id="GO:0004674">
    <property type="term" value="F:protein serine/threonine kinase activity"/>
    <property type="evidence" value="ECO:0007669"/>
    <property type="project" value="UniProtKB-KW"/>
</dbReference>
<evidence type="ECO:0000256" key="2">
    <source>
        <dbReference type="ARBA" id="ARBA00008684"/>
    </source>
</evidence>
<evidence type="ECO:0000256" key="4">
    <source>
        <dbReference type="ARBA" id="ARBA00022475"/>
    </source>
</evidence>
<evidence type="ECO:0000256" key="18">
    <source>
        <dbReference type="ARBA" id="ARBA00023180"/>
    </source>
</evidence>
<evidence type="ECO:0000256" key="19">
    <source>
        <dbReference type="ARBA" id="ARBA00047899"/>
    </source>
</evidence>
<dbReference type="GO" id="GO:0005886">
    <property type="term" value="C:plasma membrane"/>
    <property type="evidence" value="ECO:0007669"/>
    <property type="project" value="UniProtKB-SubCell"/>
</dbReference>
<dbReference type="InterPro" id="IPR032675">
    <property type="entry name" value="LRR_dom_sf"/>
</dbReference>
<dbReference type="Pfam" id="PF00069">
    <property type="entry name" value="Pkinase"/>
    <property type="match status" value="1"/>
</dbReference>
<dbReference type="InterPro" id="IPR050647">
    <property type="entry name" value="Plant_LRR-RLKs"/>
</dbReference>
<keyword evidence="5" id="KW-0723">Serine/threonine-protein kinase</keyword>
<keyword evidence="4" id="KW-1003">Cell membrane</keyword>
<evidence type="ECO:0000256" key="17">
    <source>
        <dbReference type="ARBA" id="ARBA00023170"/>
    </source>
</evidence>
<dbReference type="AlphaFoldDB" id="A0A7N0TQH7"/>
<evidence type="ECO:0000256" key="5">
    <source>
        <dbReference type="ARBA" id="ARBA00022527"/>
    </source>
</evidence>
<dbReference type="Pfam" id="PF23598">
    <property type="entry name" value="LRR_14"/>
    <property type="match status" value="1"/>
</dbReference>
<dbReference type="FunFam" id="3.80.10.10:FF:000288">
    <property type="entry name" value="LRR receptor-like serine/threonine-protein kinase EFR"/>
    <property type="match status" value="1"/>
</dbReference>
<proteinExistence type="inferred from homology"/>
<dbReference type="SMART" id="SM00369">
    <property type="entry name" value="LRR_TYP"/>
    <property type="match status" value="5"/>
</dbReference>
<keyword evidence="25" id="KW-1185">Reference proteome</keyword>
<evidence type="ECO:0000256" key="7">
    <source>
        <dbReference type="ARBA" id="ARBA00022614"/>
    </source>
</evidence>
<dbReference type="InterPro" id="IPR003591">
    <property type="entry name" value="Leu-rich_rpt_typical-subtyp"/>
</dbReference>
<feature type="domain" description="Protein kinase" evidence="23">
    <location>
        <begin position="687"/>
        <end position="987"/>
    </location>
</feature>
<evidence type="ECO:0000256" key="9">
    <source>
        <dbReference type="ARBA" id="ARBA00022692"/>
    </source>
</evidence>
<keyword evidence="11" id="KW-0677">Repeat</keyword>
<dbReference type="EC" id="2.7.11.1" evidence="3"/>
<evidence type="ECO:0000256" key="3">
    <source>
        <dbReference type="ARBA" id="ARBA00012513"/>
    </source>
</evidence>
<dbReference type="FunFam" id="1.10.510.10:FF:000358">
    <property type="entry name" value="Putative leucine-rich repeat receptor-like serine/threonine-protein kinase"/>
    <property type="match status" value="1"/>
</dbReference>
<evidence type="ECO:0000256" key="8">
    <source>
        <dbReference type="ARBA" id="ARBA00022679"/>
    </source>
</evidence>